<dbReference type="RefSeq" id="XP_037165794.1">
    <property type="nucleotide sequence ID" value="XM_037307154.1"/>
</dbReference>
<keyword evidence="3" id="KW-1185">Reference proteome</keyword>
<dbReference type="OrthoDB" id="416217at2759"/>
<organism evidence="2 3">
    <name type="scientific">Letharia columbiana</name>
    <dbReference type="NCBI Taxonomy" id="112416"/>
    <lineage>
        <taxon>Eukaryota</taxon>
        <taxon>Fungi</taxon>
        <taxon>Dikarya</taxon>
        <taxon>Ascomycota</taxon>
        <taxon>Pezizomycotina</taxon>
        <taxon>Lecanoromycetes</taxon>
        <taxon>OSLEUM clade</taxon>
        <taxon>Lecanoromycetidae</taxon>
        <taxon>Lecanorales</taxon>
        <taxon>Lecanorineae</taxon>
        <taxon>Parmeliaceae</taxon>
        <taxon>Letharia</taxon>
    </lineage>
</organism>
<reference evidence="2 3" key="1">
    <citation type="journal article" date="2020" name="Genomics">
        <title>Complete, high-quality genomes from long-read metagenomic sequencing of two wolf lichen thalli reveals enigmatic genome architecture.</title>
        <authorList>
            <person name="McKenzie S.K."/>
            <person name="Walston R.F."/>
            <person name="Allen J.L."/>
        </authorList>
    </citation>
    <scope>NUCLEOTIDE SEQUENCE [LARGE SCALE GENOMIC DNA]</scope>
    <source>
        <strain evidence="2">WasteWater2</strain>
    </source>
</reference>
<proteinExistence type="predicted"/>
<evidence type="ECO:0000313" key="2">
    <source>
        <dbReference type="EMBL" id="KAF6236455.1"/>
    </source>
</evidence>
<dbReference type="GeneID" id="59286900"/>
<gene>
    <name evidence="2" type="ORF">HO173_005236</name>
</gene>
<feature type="region of interest" description="Disordered" evidence="1">
    <location>
        <begin position="151"/>
        <end position="229"/>
    </location>
</feature>
<dbReference type="EMBL" id="JACCJC010000018">
    <property type="protein sequence ID" value="KAF6236455.1"/>
    <property type="molecule type" value="Genomic_DNA"/>
</dbReference>
<feature type="region of interest" description="Disordered" evidence="1">
    <location>
        <begin position="23"/>
        <end position="44"/>
    </location>
</feature>
<evidence type="ECO:0000256" key="1">
    <source>
        <dbReference type="SAM" id="MobiDB-lite"/>
    </source>
</evidence>
<comment type="caution">
    <text evidence="2">The sequence shown here is derived from an EMBL/GenBank/DDBJ whole genome shotgun (WGS) entry which is preliminary data.</text>
</comment>
<dbReference type="Proteomes" id="UP000578531">
    <property type="component" value="Unassembled WGS sequence"/>
</dbReference>
<dbReference type="AlphaFoldDB" id="A0A8H6FXC5"/>
<name>A0A8H6FXC5_9LECA</name>
<evidence type="ECO:0000313" key="3">
    <source>
        <dbReference type="Proteomes" id="UP000578531"/>
    </source>
</evidence>
<protein>
    <submittedName>
        <fullName evidence="2">Uncharacterized protein</fullName>
    </submittedName>
</protein>
<accession>A0A8H6FXC5</accession>
<feature type="region of interest" description="Disordered" evidence="1">
    <location>
        <begin position="268"/>
        <end position="287"/>
    </location>
</feature>
<sequence>MLEYNSQYQVLICPLHKCAVPDADKHNSSGSEKSRPRPPWSAKNTETGCGYGIVEASYQSWTDRLLSSQTSSLKLLTDTTTTRTNSITIGTRATKGRIASRKLLSKTRTLISTPTPILQREQIPYSQWNFGVLSTAFEFINRLPPTTHNCMTGFDTPGSQPCRKPGRGQQDTKEQTSYFRPKRHLDHRSEEVSHSETQPQLGMKESPHLSDDDSDPTYKDPFSTSVVAEQESVRCSGRSVSIRTSTAWRMGLGLRAHLRFVSSNKPRMVSTTGLGSEHTPTHQQPYE</sequence>
<feature type="compositionally biased region" description="Basic and acidic residues" evidence="1">
    <location>
        <begin position="23"/>
        <end position="35"/>
    </location>
</feature>